<comment type="caution">
    <text evidence="1">The sequence shown here is derived from an EMBL/GenBank/DDBJ whole genome shotgun (WGS) entry which is preliminary data.</text>
</comment>
<feature type="non-terminal residue" evidence="1">
    <location>
        <position position="1"/>
    </location>
</feature>
<keyword evidence="2" id="KW-1185">Reference proteome</keyword>
<protein>
    <submittedName>
        <fullName evidence="1">Uncharacterized protein</fullName>
    </submittedName>
</protein>
<gene>
    <name evidence="1" type="ORF">L3Q82_018342</name>
</gene>
<evidence type="ECO:0000313" key="2">
    <source>
        <dbReference type="Proteomes" id="UP000831701"/>
    </source>
</evidence>
<accession>A0ACB8VIQ5</accession>
<dbReference type="Proteomes" id="UP000831701">
    <property type="component" value="Chromosome 21"/>
</dbReference>
<reference evidence="1" key="1">
    <citation type="submission" date="2022-04" db="EMBL/GenBank/DDBJ databases">
        <title>Jade perch genome.</title>
        <authorList>
            <person name="Chao B."/>
        </authorList>
    </citation>
    <scope>NUCLEOTIDE SEQUENCE</scope>
    <source>
        <strain evidence="1">CB-2022</strain>
    </source>
</reference>
<proteinExistence type="predicted"/>
<organism evidence="1 2">
    <name type="scientific">Scortum barcoo</name>
    <name type="common">barcoo grunter</name>
    <dbReference type="NCBI Taxonomy" id="214431"/>
    <lineage>
        <taxon>Eukaryota</taxon>
        <taxon>Metazoa</taxon>
        <taxon>Chordata</taxon>
        <taxon>Craniata</taxon>
        <taxon>Vertebrata</taxon>
        <taxon>Euteleostomi</taxon>
        <taxon>Actinopterygii</taxon>
        <taxon>Neopterygii</taxon>
        <taxon>Teleostei</taxon>
        <taxon>Neoteleostei</taxon>
        <taxon>Acanthomorphata</taxon>
        <taxon>Eupercaria</taxon>
        <taxon>Centrarchiformes</taxon>
        <taxon>Terapontoidei</taxon>
        <taxon>Terapontidae</taxon>
        <taxon>Scortum</taxon>
    </lineage>
</organism>
<name>A0ACB8VIQ5_9TELE</name>
<evidence type="ECO:0000313" key="1">
    <source>
        <dbReference type="EMBL" id="KAI3355496.1"/>
    </source>
</evidence>
<dbReference type="EMBL" id="CM041551">
    <property type="protein sequence ID" value="KAI3355496.1"/>
    <property type="molecule type" value="Genomic_DNA"/>
</dbReference>
<sequence>TSSEHLPDGGGAAGRASSSSAASGNGTWDGAGGLDQITVAEEEEEAEAGEEEEDGVYVIEYSNPEEEGESYQFTIPLRPPRPRHEARQKRKLAAEEEAKREEVVSNKCVLALGENYSDVMQMNSGSGKRLVCSLCPPPGRFFKRGSGLAVHLKQMHHMEGKKTFYCVSCQQTVRTQVELDAHTRRHANQDAVFTCLLCSAGAAEQSGFQGSRLQVTRVTYLADQFRHVVGVIRHYYCAKCQIYEMTERGLSVHIKNHDKKKKKEQQEEEEEELGENHLQTFGVSVSDDNSATDDSDF</sequence>